<accession>A0A2S9YY99</accession>
<comment type="caution">
    <text evidence="2">The sequence shown here is derived from an EMBL/GenBank/DDBJ whole genome shotgun (WGS) entry which is preliminary data.</text>
</comment>
<keyword evidence="1" id="KW-0812">Transmembrane</keyword>
<sequence>MIDHPAPTSRPTYPDVPVGYRVAVATIAVLIMLAVSYLDPPIWAGALLTGGLMMAVISILQALLRWRARTTPPTT</sequence>
<dbReference type="Proteomes" id="UP000238823">
    <property type="component" value="Unassembled WGS sequence"/>
</dbReference>
<keyword evidence="1" id="KW-0472">Membrane</keyword>
<evidence type="ECO:0000256" key="1">
    <source>
        <dbReference type="SAM" id="Phobius"/>
    </source>
</evidence>
<evidence type="ECO:0000313" key="2">
    <source>
        <dbReference type="EMBL" id="PRQ10054.1"/>
    </source>
</evidence>
<dbReference type="EMBL" id="PVNL01000004">
    <property type="protein sequence ID" value="PRQ10054.1"/>
    <property type="molecule type" value="Genomic_DNA"/>
</dbReference>
<name>A0A2S9YY99_9BACT</name>
<evidence type="ECO:0000313" key="3">
    <source>
        <dbReference type="Proteomes" id="UP000238823"/>
    </source>
</evidence>
<gene>
    <name evidence="2" type="ORF">ENSA7_02600</name>
</gene>
<keyword evidence="1" id="KW-1133">Transmembrane helix</keyword>
<proteinExistence type="predicted"/>
<feature type="transmembrane region" description="Helical" evidence="1">
    <location>
        <begin position="43"/>
        <end position="64"/>
    </location>
</feature>
<feature type="transmembrane region" description="Helical" evidence="1">
    <location>
        <begin position="18"/>
        <end position="37"/>
    </location>
</feature>
<dbReference type="AlphaFoldDB" id="A0A2S9YY99"/>
<reference evidence="2 3" key="1">
    <citation type="submission" date="2018-03" db="EMBL/GenBank/DDBJ databases">
        <title>Draft Genome Sequences of the Obligatory Marine Myxobacteria Enhygromyxa salina SWB007.</title>
        <authorList>
            <person name="Poehlein A."/>
            <person name="Moghaddam J.A."/>
            <person name="Harms H."/>
            <person name="Alanjari M."/>
            <person name="Koenig G.M."/>
            <person name="Daniel R."/>
            <person name="Schaeberle T.F."/>
        </authorList>
    </citation>
    <scope>NUCLEOTIDE SEQUENCE [LARGE SCALE GENOMIC DNA]</scope>
    <source>
        <strain evidence="2 3">SWB007</strain>
    </source>
</reference>
<protein>
    <submittedName>
        <fullName evidence="2">Uncharacterized protein</fullName>
    </submittedName>
</protein>
<organism evidence="2 3">
    <name type="scientific">Enhygromyxa salina</name>
    <dbReference type="NCBI Taxonomy" id="215803"/>
    <lineage>
        <taxon>Bacteria</taxon>
        <taxon>Pseudomonadati</taxon>
        <taxon>Myxococcota</taxon>
        <taxon>Polyangia</taxon>
        <taxon>Nannocystales</taxon>
        <taxon>Nannocystaceae</taxon>
        <taxon>Enhygromyxa</taxon>
    </lineage>
</organism>